<reference evidence="2" key="1">
    <citation type="submission" date="2014-12" db="EMBL/GenBank/DDBJ databases">
        <title>Genome Sequence of Valsa Canker Pathogens Uncovers a Specific Adaption of Colonization on Woody Bark.</title>
        <authorList>
            <person name="Yin Z."/>
            <person name="Liu H."/>
            <person name="Gao X."/>
            <person name="Li Z."/>
            <person name="Song N."/>
            <person name="Ke X."/>
            <person name="Dai Q."/>
            <person name="Wu Y."/>
            <person name="Sun Y."/>
            <person name="Xu J.-R."/>
            <person name="Kang Z.K."/>
            <person name="Wang L."/>
            <person name="Huang L."/>
        </authorList>
    </citation>
    <scope>NUCLEOTIDE SEQUENCE [LARGE SCALE GENOMIC DNA]</scope>
    <source>
        <strain evidence="2">SXYL134</strain>
    </source>
</reference>
<name>A0A194USB1_CYTMA</name>
<organism evidence="1 2">
    <name type="scientific">Cytospora mali</name>
    <name type="common">Apple Valsa canker fungus</name>
    <name type="synonym">Valsa mali</name>
    <dbReference type="NCBI Taxonomy" id="578113"/>
    <lineage>
        <taxon>Eukaryota</taxon>
        <taxon>Fungi</taxon>
        <taxon>Dikarya</taxon>
        <taxon>Ascomycota</taxon>
        <taxon>Pezizomycotina</taxon>
        <taxon>Sordariomycetes</taxon>
        <taxon>Sordariomycetidae</taxon>
        <taxon>Diaporthales</taxon>
        <taxon>Cytosporaceae</taxon>
        <taxon>Cytospora</taxon>
    </lineage>
</organism>
<proteinExistence type="predicted"/>
<keyword evidence="2" id="KW-1185">Reference proteome</keyword>
<evidence type="ECO:0000313" key="1">
    <source>
        <dbReference type="EMBL" id="KUI54538.1"/>
    </source>
</evidence>
<dbReference type="AlphaFoldDB" id="A0A194USB1"/>
<gene>
    <name evidence="1" type="ORF">VP1G_10669</name>
</gene>
<accession>A0A194USB1</accession>
<dbReference type="Proteomes" id="UP000078576">
    <property type="component" value="Unassembled WGS sequence"/>
</dbReference>
<evidence type="ECO:0000313" key="2">
    <source>
        <dbReference type="Proteomes" id="UP000078576"/>
    </source>
</evidence>
<protein>
    <submittedName>
        <fullName evidence="1">Uncharacterized protein</fullName>
    </submittedName>
</protein>
<dbReference type="EMBL" id="KN714674">
    <property type="protein sequence ID" value="KUI54538.1"/>
    <property type="molecule type" value="Genomic_DNA"/>
</dbReference>
<sequence>MDWDLKTILEWLAGSYLLERSVRDDDDGVTVHHLNTHSEHSSFWRHYLEDLDNNSYDEGIAGSALEIFRRIWPKKEGSTSWVNDWSSLPLRPIEKDAVSIHFFCGVSFSPQMVGRGSYITHRSMNMAQAPEKISNANWLPQWPSSNLMSQLYCIGRQIRQMEKIREIQSTMTSVIVALAGHRKALTLNIST</sequence>
<dbReference type="OrthoDB" id="3945550at2759"/>